<reference evidence="1 2" key="2">
    <citation type="journal article" date="2022" name="Mol. Ecol. Resour.">
        <title>The genomes of chicory, endive, great burdock and yacon provide insights into Asteraceae paleo-polyploidization history and plant inulin production.</title>
        <authorList>
            <person name="Fan W."/>
            <person name="Wang S."/>
            <person name="Wang H."/>
            <person name="Wang A."/>
            <person name="Jiang F."/>
            <person name="Liu H."/>
            <person name="Zhao H."/>
            <person name="Xu D."/>
            <person name="Zhang Y."/>
        </authorList>
    </citation>
    <scope>NUCLEOTIDE SEQUENCE [LARGE SCALE GENOMIC DNA]</scope>
    <source>
        <strain evidence="2">cv. Yunnan</strain>
        <tissue evidence="1">Leaves</tissue>
    </source>
</reference>
<evidence type="ECO:0000313" key="2">
    <source>
        <dbReference type="Proteomes" id="UP001056120"/>
    </source>
</evidence>
<dbReference type="EMBL" id="CM042029">
    <property type="protein sequence ID" value="KAI3795314.1"/>
    <property type="molecule type" value="Genomic_DNA"/>
</dbReference>
<comment type="caution">
    <text evidence="1">The sequence shown here is derived from an EMBL/GenBank/DDBJ whole genome shotgun (WGS) entry which is preliminary data.</text>
</comment>
<organism evidence="1 2">
    <name type="scientific">Smallanthus sonchifolius</name>
    <dbReference type="NCBI Taxonomy" id="185202"/>
    <lineage>
        <taxon>Eukaryota</taxon>
        <taxon>Viridiplantae</taxon>
        <taxon>Streptophyta</taxon>
        <taxon>Embryophyta</taxon>
        <taxon>Tracheophyta</taxon>
        <taxon>Spermatophyta</taxon>
        <taxon>Magnoliopsida</taxon>
        <taxon>eudicotyledons</taxon>
        <taxon>Gunneridae</taxon>
        <taxon>Pentapetalae</taxon>
        <taxon>asterids</taxon>
        <taxon>campanulids</taxon>
        <taxon>Asterales</taxon>
        <taxon>Asteraceae</taxon>
        <taxon>Asteroideae</taxon>
        <taxon>Heliantheae alliance</taxon>
        <taxon>Millerieae</taxon>
        <taxon>Smallanthus</taxon>
    </lineage>
</organism>
<name>A0ACB9HHL7_9ASTR</name>
<accession>A0ACB9HHL7</accession>
<proteinExistence type="predicted"/>
<evidence type="ECO:0000313" key="1">
    <source>
        <dbReference type="EMBL" id="KAI3795314.1"/>
    </source>
</evidence>
<dbReference type="Proteomes" id="UP001056120">
    <property type="component" value="Linkage Group LG12"/>
</dbReference>
<gene>
    <name evidence="1" type="ORF">L1987_37965</name>
</gene>
<reference evidence="2" key="1">
    <citation type="journal article" date="2022" name="Mol. Ecol. Resour.">
        <title>The genomes of chicory, endive, great burdock and yacon provide insights into Asteraceae palaeo-polyploidization history and plant inulin production.</title>
        <authorList>
            <person name="Fan W."/>
            <person name="Wang S."/>
            <person name="Wang H."/>
            <person name="Wang A."/>
            <person name="Jiang F."/>
            <person name="Liu H."/>
            <person name="Zhao H."/>
            <person name="Xu D."/>
            <person name="Zhang Y."/>
        </authorList>
    </citation>
    <scope>NUCLEOTIDE SEQUENCE [LARGE SCALE GENOMIC DNA]</scope>
    <source>
        <strain evidence="2">cv. Yunnan</strain>
    </source>
</reference>
<keyword evidence="2" id="KW-1185">Reference proteome</keyword>
<protein>
    <submittedName>
        <fullName evidence="1">Uncharacterized protein</fullName>
    </submittedName>
</protein>
<sequence>MEAVCCSGFEVEGRRDQSSLDAIHFSSRICIVEECGIETSMEGPSGPFQWYIRSDFQCTPWIQSEDDVFVVYRGLDLGNPLFGRVDGGDLKVLHMRDVYGGVDG</sequence>